<feature type="region of interest" description="Disordered" evidence="1">
    <location>
        <begin position="40"/>
        <end position="59"/>
    </location>
</feature>
<feature type="compositionally biased region" description="Basic and acidic residues" evidence="1">
    <location>
        <begin position="463"/>
        <end position="492"/>
    </location>
</feature>
<name>A0A6A5HUY4_CAERE</name>
<feature type="region of interest" description="Disordered" evidence="1">
    <location>
        <begin position="456"/>
        <end position="520"/>
    </location>
</feature>
<accession>A0A6A5HUY4</accession>
<dbReference type="Proteomes" id="UP000483820">
    <property type="component" value="Chromosome I"/>
</dbReference>
<dbReference type="CTD" id="9802958"/>
<feature type="compositionally biased region" description="Basic residues" evidence="1">
    <location>
        <begin position="496"/>
        <end position="520"/>
    </location>
</feature>
<sequence length="574" mass="65258">MEDDDDLIEITDEQHARIRATIGKRPEFDHLILRDLQLSDSEEHRCESEEESEDDEGGELFYKRNTLRVTTVAQEAAFKRFQALPKAVREAEIQKNLNDLKQYADEKDLAMEKILGKLTTESENQEEEEEEAIVGEGDERENSDGETSEGGEEVDVDDYVDDPDGLSKEEMRDWWTAMNEIWDDMYGDRHEKSMTSLIKNDGSSGEMKTPKTEIGCVGSSKILEHKPCLFDSQKPLIPSLRNKSNQKTSCLFLSQSRSRRENAFQKESEITVVADPRCDLEETGIRRRTVSDSVNSLCSDGASVNSNSIALDDFFSSRPNTPEYPEMPIDKDRNGIIVDQEKETLNSTICVSNTNDGDVGKEEEEEKNLSRSPIKQVPHEMMESRESFQAARPPTPNRQESQNQISIHQIIPEYVQQKVSTHVPSPSTETTRPIIEKHETCRKRVLSPISIPNIASSVKSKRAKSEMTVENTKKLPDRASRSRKDSTKDNIEKPIVIKRGRGRPKKVRRKKCEGHHANLRKTAPKFSDVFRSKLINRVSTIFQKTASNPIESSSESTKSPPEERHSYPTRSSKK</sequence>
<gene>
    <name evidence="2" type="ORF">GCK72_001389</name>
</gene>
<protein>
    <submittedName>
        <fullName evidence="2">Uncharacterized protein</fullName>
    </submittedName>
</protein>
<feature type="region of interest" description="Disordered" evidence="1">
    <location>
        <begin position="541"/>
        <end position="574"/>
    </location>
</feature>
<dbReference type="EMBL" id="WUAV01000001">
    <property type="protein sequence ID" value="KAF1769572.1"/>
    <property type="molecule type" value="Genomic_DNA"/>
</dbReference>
<feature type="compositionally biased region" description="Acidic residues" evidence="1">
    <location>
        <begin position="123"/>
        <end position="164"/>
    </location>
</feature>
<feature type="compositionally biased region" description="Basic and acidic residues" evidence="1">
    <location>
        <begin position="377"/>
        <end position="386"/>
    </location>
</feature>
<evidence type="ECO:0000313" key="3">
    <source>
        <dbReference type="Proteomes" id="UP000483820"/>
    </source>
</evidence>
<proteinExistence type="predicted"/>
<evidence type="ECO:0000313" key="2">
    <source>
        <dbReference type="EMBL" id="KAF1769572.1"/>
    </source>
</evidence>
<feature type="compositionally biased region" description="Low complexity" evidence="1">
    <location>
        <begin position="547"/>
        <end position="559"/>
    </location>
</feature>
<dbReference type="KEGG" id="crq:GCK72_001389"/>
<organism evidence="2 3">
    <name type="scientific">Caenorhabditis remanei</name>
    <name type="common">Caenorhabditis vulgaris</name>
    <dbReference type="NCBI Taxonomy" id="31234"/>
    <lineage>
        <taxon>Eukaryota</taxon>
        <taxon>Metazoa</taxon>
        <taxon>Ecdysozoa</taxon>
        <taxon>Nematoda</taxon>
        <taxon>Chromadorea</taxon>
        <taxon>Rhabditida</taxon>
        <taxon>Rhabditina</taxon>
        <taxon>Rhabditomorpha</taxon>
        <taxon>Rhabditoidea</taxon>
        <taxon>Rhabditidae</taxon>
        <taxon>Peloderinae</taxon>
        <taxon>Caenorhabditis</taxon>
    </lineage>
</organism>
<feature type="compositionally biased region" description="Acidic residues" evidence="1">
    <location>
        <begin position="48"/>
        <end position="58"/>
    </location>
</feature>
<feature type="region of interest" description="Disordered" evidence="1">
    <location>
        <begin position="350"/>
        <end position="402"/>
    </location>
</feature>
<dbReference type="RefSeq" id="XP_053591588.1">
    <property type="nucleotide sequence ID" value="XM_053722943.1"/>
</dbReference>
<dbReference type="GeneID" id="9802958"/>
<evidence type="ECO:0000256" key="1">
    <source>
        <dbReference type="SAM" id="MobiDB-lite"/>
    </source>
</evidence>
<comment type="caution">
    <text evidence="2">The sequence shown here is derived from an EMBL/GenBank/DDBJ whole genome shotgun (WGS) entry which is preliminary data.</text>
</comment>
<dbReference type="AlphaFoldDB" id="A0A6A5HUY4"/>
<feature type="region of interest" description="Disordered" evidence="1">
    <location>
        <begin position="116"/>
        <end position="165"/>
    </location>
</feature>
<reference evidence="2 3" key="1">
    <citation type="submission" date="2019-12" db="EMBL/GenBank/DDBJ databases">
        <title>Chromosome-level assembly of the Caenorhabditis remanei genome.</title>
        <authorList>
            <person name="Teterina A.A."/>
            <person name="Willis J.H."/>
            <person name="Phillips P.C."/>
        </authorList>
    </citation>
    <scope>NUCLEOTIDE SEQUENCE [LARGE SCALE GENOMIC DNA]</scope>
    <source>
        <strain evidence="2 3">PX506</strain>
        <tissue evidence="2">Whole organism</tissue>
    </source>
</reference>